<dbReference type="PROSITE" id="PS01360">
    <property type="entry name" value="ZF_MYND_1"/>
    <property type="match status" value="1"/>
</dbReference>
<dbReference type="Pfam" id="PF01753">
    <property type="entry name" value="zf-MYND"/>
    <property type="match status" value="1"/>
</dbReference>
<dbReference type="Gene3D" id="2.170.270.10">
    <property type="entry name" value="SET domain"/>
    <property type="match status" value="1"/>
</dbReference>
<evidence type="ECO:0000259" key="6">
    <source>
        <dbReference type="PROSITE" id="PS50280"/>
    </source>
</evidence>
<dbReference type="GO" id="GO:0008270">
    <property type="term" value="F:zinc ion binding"/>
    <property type="evidence" value="ECO:0007669"/>
    <property type="project" value="UniProtKB-KW"/>
</dbReference>
<dbReference type="GO" id="GO:0005634">
    <property type="term" value="C:nucleus"/>
    <property type="evidence" value="ECO:0007669"/>
    <property type="project" value="TreeGrafter"/>
</dbReference>
<evidence type="ECO:0000313" key="9">
    <source>
        <dbReference type="Proteomes" id="UP000695562"/>
    </source>
</evidence>
<dbReference type="Pfam" id="PF00856">
    <property type="entry name" value="SET"/>
    <property type="match status" value="1"/>
</dbReference>
<dbReference type="InterPro" id="IPR046341">
    <property type="entry name" value="SET_dom_sf"/>
</dbReference>
<comment type="caution">
    <text evidence="8">The sequence shown here is derived from an EMBL/GenBank/DDBJ whole genome shotgun (WGS) entry which is preliminary data.</text>
</comment>
<dbReference type="InterPro" id="IPR001214">
    <property type="entry name" value="SET_dom"/>
</dbReference>
<keyword evidence="2" id="KW-0479">Metal-binding</keyword>
<comment type="function">
    <text evidence="1">Probable methyltransferase.</text>
</comment>
<evidence type="ECO:0000256" key="2">
    <source>
        <dbReference type="ARBA" id="ARBA00022723"/>
    </source>
</evidence>
<keyword evidence="3 5" id="KW-0863">Zinc-finger</keyword>
<feature type="domain" description="MYND-type" evidence="7">
    <location>
        <begin position="80"/>
        <end position="122"/>
    </location>
</feature>
<dbReference type="PROSITE" id="PS50280">
    <property type="entry name" value="SET"/>
    <property type="match status" value="1"/>
</dbReference>
<protein>
    <recommendedName>
        <fullName evidence="10">SET domain-containing protein</fullName>
    </recommendedName>
</protein>
<evidence type="ECO:0000259" key="7">
    <source>
        <dbReference type="PROSITE" id="PS50865"/>
    </source>
</evidence>
<dbReference type="InterPro" id="IPR002893">
    <property type="entry name" value="Znf_MYND"/>
</dbReference>
<proteinExistence type="predicted"/>
<evidence type="ECO:0000313" key="8">
    <source>
        <dbReference type="EMBL" id="KAF2073830.1"/>
    </source>
</evidence>
<name>A0A8J4UYZ9_9MYCE</name>
<dbReference type="Proteomes" id="UP000695562">
    <property type="component" value="Unassembled WGS sequence"/>
</dbReference>
<organism evidence="8 9">
    <name type="scientific">Polysphondylium violaceum</name>
    <dbReference type="NCBI Taxonomy" id="133409"/>
    <lineage>
        <taxon>Eukaryota</taxon>
        <taxon>Amoebozoa</taxon>
        <taxon>Evosea</taxon>
        <taxon>Eumycetozoa</taxon>
        <taxon>Dictyostelia</taxon>
        <taxon>Dictyosteliales</taxon>
        <taxon>Dictyosteliaceae</taxon>
        <taxon>Polysphondylium</taxon>
    </lineage>
</organism>
<reference evidence="8" key="1">
    <citation type="submission" date="2020-01" db="EMBL/GenBank/DDBJ databases">
        <title>Development of genomics and gene disruption for Polysphondylium violaceum indicates a role for the polyketide synthase stlB in stalk morphogenesis.</title>
        <authorList>
            <person name="Narita B."/>
            <person name="Kawabe Y."/>
            <person name="Kin K."/>
            <person name="Saito T."/>
            <person name="Gibbs R."/>
            <person name="Kuspa A."/>
            <person name="Muzny D."/>
            <person name="Queller D."/>
            <person name="Richards S."/>
            <person name="Strassman J."/>
            <person name="Sucgang R."/>
            <person name="Worley K."/>
            <person name="Schaap P."/>
        </authorList>
    </citation>
    <scope>NUCLEOTIDE SEQUENCE</scope>
    <source>
        <strain evidence="8">QSvi11</strain>
    </source>
</reference>
<evidence type="ECO:0000256" key="4">
    <source>
        <dbReference type="ARBA" id="ARBA00022833"/>
    </source>
</evidence>
<dbReference type="InterPro" id="IPR050869">
    <property type="entry name" value="H3K4_H4K5_MeTrfase"/>
</dbReference>
<feature type="domain" description="SET" evidence="6">
    <location>
        <begin position="35"/>
        <end position="268"/>
    </location>
</feature>
<evidence type="ECO:0008006" key="10">
    <source>
        <dbReference type="Google" id="ProtNLM"/>
    </source>
</evidence>
<gene>
    <name evidence="8" type="ORF">CYY_004857</name>
</gene>
<evidence type="ECO:0000256" key="3">
    <source>
        <dbReference type="ARBA" id="ARBA00022771"/>
    </source>
</evidence>
<sequence length="501" mass="56905">MRADIPNYMPDFRENRLKVLEEQTAKYGFGEKGRLGIKLASVSKENPIQLGVIACRDFKVGEKIISSRPYAHVTEPKTRCDGCHKTKEEGLEKLSLCGGCSFYAYCSRKCQALMWPVHKFECKKLLQYKMIAGQFPSKTTRLCARLILTARLNQTENGTLEIIDKMIDIKDDSTDIGMAESVDGLSKFTITLLQDDPGKLEFYKAYLSKFSPNGMAHGTPDNTLITPLISFFNHSCDANGIIHQQDLVYSVYANKPIKKGEEIFFNYRSGDNNAELNKILKEVYKIDCHCDKCTIVQSTGSLDQYYRCKDTVDCNGRVDIRNNPISPPDTIGICLKCSKTYPTQTLISQGAKIKDNLKKAFAPQNATTKRGQILALNQYFEHFDVMDGELINLLYGALIDLDIPFIIKRIELFLIEKHGINSELYFTFVYIVGPRYFELGKSQLASYYLDKVLEFDRKFNLIELEHKFALNHMLNIGLEGVKADKSAFGTPDKYFDSSIKY</sequence>
<dbReference type="Gene3D" id="6.10.140.2220">
    <property type="match status" value="1"/>
</dbReference>
<dbReference type="SUPFAM" id="SSF82199">
    <property type="entry name" value="SET domain"/>
    <property type="match status" value="1"/>
</dbReference>
<keyword evidence="4" id="KW-0862">Zinc</keyword>
<dbReference type="Gene3D" id="1.10.220.160">
    <property type="match status" value="1"/>
</dbReference>
<keyword evidence="9" id="KW-1185">Reference proteome</keyword>
<evidence type="ECO:0000256" key="5">
    <source>
        <dbReference type="PROSITE-ProRule" id="PRU00134"/>
    </source>
</evidence>
<accession>A0A8J4UYZ9</accession>
<dbReference type="OrthoDB" id="20143at2759"/>
<dbReference type="PANTHER" id="PTHR12197">
    <property type="entry name" value="HISTONE-LYSINE N-METHYLTRANSFERASE SMYD"/>
    <property type="match status" value="1"/>
</dbReference>
<dbReference type="AlphaFoldDB" id="A0A8J4UYZ9"/>
<evidence type="ECO:0000256" key="1">
    <source>
        <dbReference type="ARBA" id="ARBA00004038"/>
    </source>
</evidence>
<dbReference type="PROSITE" id="PS50865">
    <property type="entry name" value="ZF_MYND_2"/>
    <property type="match status" value="1"/>
</dbReference>
<dbReference type="EMBL" id="AJWJ01000180">
    <property type="protein sequence ID" value="KAF2073830.1"/>
    <property type="molecule type" value="Genomic_DNA"/>
</dbReference>
<dbReference type="PANTHER" id="PTHR12197:SF291">
    <property type="entry name" value="SET AND MYND DOMAIN-CONTAINING PROTEIN DDB_G0277331"/>
    <property type="match status" value="1"/>
</dbReference>
<dbReference type="SMART" id="SM00317">
    <property type="entry name" value="SET"/>
    <property type="match status" value="1"/>
</dbReference>